<comment type="caution">
    <text evidence="1">The sequence shown here is derived from an EMBL/GenBank/DDBJ whole genome shotgun (WGS) entry which is preliminary data.</text>
</comment>
<accession>A0ABV8Q0P3</accession>
<protein>
    <submittedName>
        <fullName evidence="1">Aromatic amino acid lyase</fullName>
    </submittedName>
</protein>
<dbReference type="InterPro" id="IPR008948">
    <property type="entry name" value="L-Aspartase-like"/>
</dbReference>
<dbReference type="RefSeq" id="WP_379014393.1">
    <property type="nucleotide sequence ID" value="NZ_JBHSDC010000022.1"/>
</dbReference>
<organism evidence="1 2">
    <name type="scientific">Parasediminibacterium paludis</name>
    <dbReference type="NCBI Taxonomy" id="908966"/>
    <lineage>
        <taxon>Bacteria</taxon>
        <taxon>Pseudomonadati</taxon>
        <taxon>Bacteroidota</taxon>
        <taxon>Chitinophagia</taxon>
        <taxon>Chitinophagales</taxon>
        <taxon>Chitinophagaceae</taxon>
        <taxon>Parasediminibacterium</taxon>
    </lineage>
</organism>
<name>A0ABV8Q0P3_9BACT</name>
<dbReference type="EMBL" id="JBHSDC010000022">
    <property type="protein sequence ID" value="MFC4232511.1"/>
    <property type="molecule type" value="Genomic_DNA"/>
</dbReference>
<evidence type="ECO:0000313" key="2">
    <source>
        <dbReference type="Proteomes" id="UP001595906"/>
    </source>
</evidence>
<keyword evidence="1" id="KW-0456">Lyase</keyword>
<dbReference type="Proteomes" id="UP001595906">
    <property type="component" value="Unassembled WGS sequence"/>
</dbReference>
<dbReference type="PANTHER" id="PTHR10362">
    <property type="entry name" value="HISTIDINE AMMONIA-LYASE"/>
    <property type="match status" value="1"/>
</dbReference>
<dbReference type="InterPro" id="IPR024083">
    <property type="entry name" value="Fumarase/histidase_N"/>
</dbReference>
<evidence type="ECO:0000313" key="1">
    <source>
        <dbReference type="EMBL" id="MFC4232511.1"/>
    </source>
</evidence>
<dbReference type="Gene3D" id="1.10.275.10">
    <property type="entry name" value="Fumarase/aspartase (N-terminal domain)"/>
    <property type="match status" value="1"/>
</dbReference>
<dbReference type="InterPro" id="IPR001106">
    <property type="entry name" value="Aromatic_Lyase"/>
</dbReference>
<proteinExistence type="predicted"/>
<gene>
    <name evidence="1" type="ORF">ACFOW1_11445</name>
</gene>
<dbReference type="SUPFAM" id="SSF48557">
    <property type="entry name" value="L-aspartase-like"/>
    <property type="match status" value="1"/>
</dbReference>
<dbReference type="GO" id="GO:0016829">
    <property type="term" value="F:lyase activity"/>
    <property type="evidence" value="ECO:0007669"/>
    <property type="project" value="UniProtKB-KW"/>
</dbReference>
<reference evidence="2" key="1">
    <citation type="journal article" date="2019" name="Int. J. Syst. Evol. Microbiol.">
        <title>The Global Catalogue of Microorganisms (GCM) 10K type strain sequencing project: providing services to taxonomists for standard genome sequencing and annotation.</title>
        <authorList>
            <consortium name="The Broad Institute Genomics Platform"/>
            <consortium name="The Broad Institute Genome Sequencing Center for Infectious Disease"/>
            <person name="Wu L."/>
            <person name="Ma J."/>
        </authorList>
    </citation>
    <scope>NUCLEOTIDE SEQUENCE [LARGE SCALE GENOMIC DNA]</scope>
    <source>
        <strain evidence="2">CECT 8010</strain>
    </source>
</reference>
<keyword evidence="2" id="KW-1185">Reference proteome</keyword>
<dbReference type="Pfam" id="PF00221">
    <property type="entry name" value="Lyase_aromatic"/>
    <property type="match status" value="1"/>
</dbReference>
<sequence>MSYNYLPLDRKPIFFDQIINLLDYEQLVSITFDAHEQIVIGRQYLDKIIADGKLLDAIETIDGKVVATNEAETNEQTLLVRQAFSKGTLLPTPIVKLTLMLKIKSFSYGKSGITIETVKRLMDMYNSDILPVIYSEDDFNDSAVLSQLGLPLMGLGNVHYKGVSMAASEALEKQGWQALQLKSKEAIALMSGYQFTNAYGLFYAKLALSSKTIDQSTLSKIITTLIDAANTPSEAIIIDAPKNIITYQTIDNDVLIKAIQALPRS</sequence>